<evidence type="ECO:0000313" key="2">
    <source>
        <dbReference type="EMBL" id="MBP0439456.1"/>
    </source>
</evidence>
<gene>
    <name evidence="2" type="ORF">J5Y06_12415</name>
</gene>
<name>A0A8J7R2W3_9HYPH</name>
<keyword evidence="1" id="KW-0175">Coiled coil</keyword>
<sequence length="73" mass="8671">MILMARRSHPPQLPLLNWSLQGEITRLQSQREDLVGRISRLKRFSHRRVELEARLRIATARQLELEREIGEQS</sequence>
<organism evidence="2 3">
    <name type="scientific">Tianweitania sediminis</name>
    <dbReference type="NCBI Taxonomy" id="1502156"/>
    <lineage>
        <taxon>Bacteria</taxon>
        <taxon>Pseudomonadati</taxon>
        <taxon>Pseudomonadota</taxon>
        <taxon>Alphaproteobacteria</taxon>
        <taxon>Hyphomicrobiales</taxon>
        <taxon>Phyllobacteriaceae</taxon>
        <taxon>Tianweitania</taxon>
    </lineage>
</organism>
<evidence type="ECO:0000256" key="1">
    <source>
        <dbReference type="SAM" id="Coils"/>
    </source>
</evidence>
<dbReference type="Proteomes" id="UP000666240">
    <property type="component" value="Unassembled WGS sequence"/>
</dbReference>
<comment type="caution">
    <text evidence="2">The sequence shown here is derived from an EMBL/GenBank/DDBJ whole genome shotgun (WGS) entry which is preliminary data.</text>
</comment>
<protein>
    <submittedName>
        <fullName evidence="2">Uncharacterized protein</fullName>
    </submittedName>
</protein>
<dbReference type="EMBL" id="JAGIYY010000003">
    <property type="protein sequence ID" value="MBP0439456.1"/>
    <property type="molecule type" value="Genomic_DNA"/>
</dbReference>
<dbReference type="AlphaFoldDB" id="A0A8J7R2W3"/>
<reference evidence="2" key="1">
    <citation type="submission" date="2021-03" db="EMBL/GenBank/DDBJ databases">
        <title>Genome sequencing and assembly of Tianweitania sediminis.</title>
        <authorList>
            <person name="Chhetri G."/>
        </authorList>
    </citation>
    <scope>NUCLEOTIDE SEQUENCE</scope>
    <source>
        <strain evidence="2">Z8</strain>
    </source>
</reference>
<proteinExistence type="predicted"/>
<keyword evidence="3" id="KW-1185">Reference proteome</keyword>
<feature type="coiled-coil region" evidence="1">
    <location>
        <begin position="41"/>
        <end position="68"/>
    </location>
</feature>
<accession>A0A8J7R2W3</accession>
<evidence type="ECO:0000313" key="3">
    <source>
        <dbReference type="Proteomes" id="UP000666240"/>
    </source>
</evidence>